<reference evidence="11" key="1">
    <citation type="submission" date="2014-08" db="EMBL/GenBank/DDBJ databases">
        <authorList>
            <person name="Murali S."/>
            <person name="Richards S."/>
            <person name="Bandaranaike D."/>
            <person name="Bellair M."/>
            <person name="Blankenburg K."/>
            <person name="Chao H."/>
            <person name="Dinh H."/>
            <person name="Doddapaneni H."/>
            <person name="Dugan-Rocha S."/>
            <person name="Elkadiri S."/>
            <person name="Gnanaolivu R."/>
            <person name="Hughes D."/>
            <person name="Lee S."/>
            <person name="Li M."/>
            <person name="Ming W."/>
            <person name="Munidasa M."/>
            <person name="Muniz J."/>
            <person name="Nguyen L."/>
            <person name="Osuji N."/>
            <person name="Pu L.-L."/>
            <person name="Puazo M."/>
            <person name="Skinner E."/>
            <person name="Qu C."/>
            <person name="Quiroz J."/>
            <person name="Raj R."/>
            <person name="Weissenberger G."/>
            <person name="Xin Y."/>
            <person name="Zou X."/>
            <person name="Han Y."/>
            <person name="Worley K."/>
            <person name="Muzny D."/>
            <person name="Gibbs R."/>
        </authorList>
    </citation>
    <scope>NUCLEOTIDE SEQUENCE</scope>
    <source>
        <strain evidence="11">HAZT.00-mixed</strain>
        <tissue evidence="11">Whole organism</tissue>
    </source>
</reference>
<keyword evidence="8" id="KW-0807">Transducer</keyword>
<keyword evidence="7" id="KW-0675">Receptor</keyword>
<dbReference type="PRINTS" id="PR00237">
    <property type="entry name" value="GPCRRHODOPSN"/>
</dbReference>
<dbReference type="PANTHER" id="PTHR24235">
    <property type="entry name" value="NEUROPEPTIDE Y RECEPTOR"/>
    <property type="match status" value="1"/>
</dbReference>
<reference evidence="11" key="3">
    <citation type="submission" date="2019-06" db="EMBL/GenBank/DDBJ databases">
        <authorList>
            <person name="Poynton C."/>
            <person name="Hasenbein S."/>
            <person name="Benoit J.B."/>
            <person name="Sepulveda M.S."/>
            <person name="Poelchau M.F."/>
            <person name="Murali S.C."/>
            <person name="Chen S."/>
            <person name="Glastad K.M."/>
            <person name="Werren J.H."/>
            <person name="Vineis J.H."/>
            <person name="Bowen J.L."/>
            <person name="Friedrich M."/>
            <person name="Jones J."/>
            <person name="Robertson H.M."/>
            <person name="Feyereisen R."/>
            <person name="Mechler-Hickson A."/>
            <person name="Mathers N."/>
            <person name="Lee C.E."/>
            <person name="Colbourne J.K."/>
            <person name="Biales A."/>
            <person name="Johnston J.S."/>
            <person name="Wellborn G.A."/>
            <person name="Rosendale A.J."/>
            <person name="Cridge A.G."/>
            <person name="Munoz-Torres M.C."/>
            <person name="Bain P.A."/>
            <person name="Manny A.R."/>
            <person name="Major K.M."/>
            <person name="Lambert F.N."/>
            <person name="Vulpe C.D."/>
            <person name="Tuck P."/>
            <person name="Blalock B.J."/>
            <person name="Lin Y.-Y."/>
            <person name="Smith M.E."/>
            <person name="Ochoa-Acuna H."/>
            <person name="Chen M.-J.M."/>
            <person name="Childers C.P."/>
            <person name="Qu J."/>
            <person name="Dugan S."/>
            <person name="Lee S.L."/>
            <person name="Chao H."/>
            <person name="Dinh H."/>
            <person name="Han Y."/>
            <person name="Doddapaneni H."/>
            <person name="Worley K.C."/>
            <person name="Muzny D.M."/>
            <person name="Gibbs R.A."/>
            <person name="Richards S."/>
        </authorList>
    </citation>
    <scope>NUCLEOTIDE SEQUENCE</scope>
    <source>
        <strain evidence="11">HAZT.00-mixed</strain>
        <tissue evidence="11">Whole organism</tissue>
    </source>
</reference>
<reference evidence="11" key="2">
    <citation type="journal article" date="2018" name="Environ. Sci. Technol.">
        <title>The Toxicogenome of Hyalella azteca: A Model for Sediment Ecotoxicology and Evolutionary Toxicology.</title>
        <authorList>
            <person name="Poynton H.C."/>
            <person name="Hasenbein S."/>
            <person name="Benoit J.B."/>
            <person name="Sepulveda M.S."/>
            <person name="Poelchau M.F."/>
            <person name="Hughes D.S.T."/>
            <person name="Murali S.C."/>
            <person name="Chen S."/>
            <person name="Glastad K.M."/>
            <person name="Goodisman M.A.D."/>
            <person name="Werren J.H."/>
            <person name="Vineis J.H."/>
            <person name="Bowen J.L."/>
            <person name="Friedrich M."/>
            <person name="Jones J."/>
            <person name="Robertson H.M."/>
            <person name="Feyereisen R."/>
            <person name="Mechler-Hickson A."/>
            <person name="Mathers N."/>
            <person name="Lee C.E."/>
            <person name="Colbourne J.K."/>
            <person name="Biales A."/>
            <person name="Johnston J.S."/>
            <person name="Wellborn G.A."/>
            <person name="Rosendale A.J."/>
            <person name="Cridge A.G."/>
            <person name="Munoz-Torres M.C."/>
            <person name="Bain P.A."/>
            <person name="Manny A.R."/>
            <person name="Major K.M."/>
            <person name="Lambert F.N."/>
            <person name="Vulpe C.D."/>
            <person name="Tuck P."/>
            <person name="Blalock B.J."/>
            <person name="Lin Y.Y."/>
            <person name="Smith M.E."/>
            <person name="Ochoa-Acuna H."/>
            <person name="Chen M.M."/>
            <person name="Childers C.P."/>
            <person name="Qu J."/>
            <person name="Dugan S."/>
            <person name="Lee S.L."/>
            <person name="Chao H."/>
            <person name="Dinh H."/>
            <person name="Han Y."/>
            <person name="Doddapaneni H."/>
            <person name="Worley K.C."/>
            <person name="Muzny D.M."/>
            <person name="Gibbs R.A."/>
            <person name="Richards S."/>
        </authorList>
    </citation>
    <scope>NUCLEOTIDE SEQUENCE</scope>
    <source>
        <strain evidence="11">HAZT.00-mixed</strain>
        <tissue evidence="11">Whole organism</tissue>
    </source>
</reference>
<dbReference type="GO" id="GO:0004930">
    <property type="term" value="F:G protein-coupled receptor activity"/>
    <property type="evidence" value="ECO:0007669"/>
    <property type="project" value="UniProtKB-KW"/>
</dbReference>
<dbReference type="Proteomes" id="UP000711488">
    <property type="component" value="Unassembled WGS sequence"/>
</dbReference>
<feature type="transmembrane region" description="Helical" evidence="9">
    <location>
        <begin position="140"/>
        <end position="158"/>
    </location>
</feature>
<evidence type="ECO:0000256" key="6">
    <source>
        <dbReference type="ARBA" id="ARBA00023136"/>
    </source>
</evidence>
<dbReference type="InterPro" id="IPR000276">
    <property type="entry name" value="GPCR_Rhodpsn"/>
</dbReference>
<keyword evidence="4 9" id="KW-1133">Transmembrane helix</keyword>
<dbReference type="PROSITE" id="PS50262">
    <property type="entry name" value="G_PROTEIN_RECEP_F1_2"/>
    <property type="match status" value="1"/>
</dbReference>
<evidence type="ECO:0000256" key="5">
    <source>
        <dbReference type="ARBA" id="ARBA00023040"/>
    </source>
</evidence>
<dbReference type="AlphaFoldDB" id="A0A6A0GRX3"/>
<keyword evidence="5" id="KW-0297">G-protein coupled receptor</keyword>
<evidence type="ECO:0000256" key="8">
    <source>
        <dbReference type="ARBA" id="ARBA00023224"/>
    </source>
</evidence>
<dbReference type="Gene3D" id="1.20.1070.10">
    <property type="entry name" value="Rhodopsin 7-helix transmembrane proteins"/>
    <property type="match status" value="1"/>
</dbReference>
<dbReference type="InterPro" id="IPR017452">
    <property type="entry name" value="GPCR_Rhodpsn_7TM"/>
</dbReference>
<feature type="transmembrane region" description="Helical" evidence="9">
    <location>
        <begin position="75"/>
        <end position="101"/>
    </location>
</feature>
<feature type="transmembrane region" description="Helical" evidence="9">
    <location>
        <begin position="113"/>
        <end position="134"/>
    </location>
</feature>
<dbReference type="EMBL" id="JQDR03015854">
    <property type="protein sequence ID" value="KAA0186016.1"/>
    <property type="molecule type" value="Genomic_DNA"/>
</dbReference>
<feature type="domain" description="G-protein coupled receptors family 1 profile" evidence="10">
    <location>
        <begin position="92"/>
        <end position="164"/>
    </location>
</feature>
<comment type="caution">
    <text evidence="11">The sequence shown here is derived from an EMBL/GenBank/DDBJ whole genome shotgun (WGS) entry which is preliminary data.</text>
</comment>
<dbReference type="SUPFAM" id="SSF81321">
    <property type="entry name" value="Family A G protein-coupled receptor-like"/>
    <property type="match status" value="1"/>
</dbReference>
<proteinExistence type="inferred from homology"/>
<accession>A0A6A0GRX3</accession>
<evidence type="ECO:0000259" key="10">
    <source>
        <dbReference type="PROSITE" id="PS50262"/>
    </source>
</evidence>
<keyword evidence="3 9" id="KW-0812">Transmembrane</keyword>
<name>A0A6A0GRX3_HYAAZ</name>
<comment type="similarity">
    <text evidence="2">Belongs to the G-protein coupled receptor 1 family.</text>
</comment>
<evidence type="ECO:0000256" key="9">
    <source>
        <dbReference type="SAM" id="Phobius"/>
    </source>
</evidence>
<dbReference type="GO" id="GO:0016020">
    <property type="term" value="C:membrane"/>
    <property type="evidence" value="ECO:0007669"/>
    <property type="project" value="UniProtKB-SubCell"/>
</dbReference>
<evidence type="ECO:0000256" key="3">
    <source>
        <dbReference type="ARBA" id="ARBA00022692"/>
    </source>
</evidence>
<dbReference type="Pfam" id="PF00001">
    <property type="entry name" value="7tm_1"/>
    <property type="match status" value="1"/>
</dbReference>
<comment type="subcellular location">
    <subcellularLocation>
        <location evidence="1">Membrane</location>
        <topology evidence="1">Multi-pass membrane protein</topology>
    </subcellularLocation>
</comment>
<organism evidence="11">
    <name type="scientific">Hyalella azteca</name>
    <name type="common">Amphipod</name>
    <dbReference type="NCBI Taxonomy" id="294128"/>
    <lineage>
        <taxon>Eukaryota</taxon>
        <taxon>Metazoa</taxon>
        <taxon>Ecdysozoa</taxon>
        <taxon>Arthropoda</taxon>
        <taxon>Crustacea</taxon>
        <taxon>Multicrustacea</taxon>
        <taxon>Malacostraca</taxon>
        <taxon>Eumalacostraca</taxon>
        <taxon>Peracarida</taxon>
        <taxon>Amphipoda</taxon>
        <taxon>Senticaudata</taxon>
        <taxon>Talitrida</taxon>
        <taxon>Talitroidea</taxon>
        <taxon>Hyalellidae</taxon>
        <taxon>Hyalella</taxon>
    </lineage>
</organism>
<sequence>MSIINSVSLQTAEDILRMCDNQLPYILKHLLLNSSYSLSAAEVTHLKCDSCVLTDAQLDILYSDQTCIKSKYDNLFLLCFLFSLIFFFGLAGNWLVLWAVITGGRALSSVMHLFIVNLAVGDLLMVVLCVPATTVSVFVLHYWPFGAVLCVGFSYLQVRGLIHE</sequence>
<keyword evidence="6 9" id="KW-0472">Membrane</keyword>
<evidence type="ECO:0000256" key="4">
    <source>
        <dbReference type="ARBA" id="ARBA00022989"/>
    </source>
</evidence>
<evidence type="ECO:0000256" key="1">
    <source>
        <dbReference type="ARBA" id="ARBA00004141"/>
    </source>
</evidence>
<evidence type="ECO:0000313" key="11">
    <source>
        <dbReference type="EMBL" id="KAA0186016.1"/>
    </source>
</evidence>
<gene>
    <name evidence="11" type="ORF">HAZT_HAZT011688</name>
</gene>
<dbReference type="PANTHER" id="PTHR24235:SF12">
    <property type="entry name" value="G-PROTEIN COUPLED RECEPTORS FAMILY 1 PROFILE DOMAIN-CONTAINING PROTEIN"/>
    <property type="match status" value="1"/>
</dbReference>
<evidence type="ECO:0000256" key="2">
    <source>
        <dbReference type="ARBA" id="ARBA00010663"/>
    </source>
</evidence>
<protein>
    <recommendedName>
        <fullName evidence="10">G-protein coupled receptors family 1 profile domain-containing protein</fullName>
    </recommendedName>
</protein>
<evidence type="ECO:0000256" key="7">
    <source>
        <dbReference type="ARBA" id="ARBA00023170"/>
    </source>
</evidence>